<protein>
    <recommendedName>
        <fullName evidence="4">Transmembrane protein</fullName>
    </recommendedName>
</protein>
<keyword evidence="1" id="KW-0472">Membrane</keyword>
<dbReference type="AlphaFoldDB" id="A0A8S0RXX1"/>
<keyword evidence="1" id="KW-1133">Transmembrane helix</keyword>
<evidence type="ECO:0000313" key="3">
    <source>
        <dbReference type="Proteomes" id="UP000594638"/>
    </source>
</evidence>
<dbReference type="Proteomes" id="UP000594638">
    <property type="component" value="Unassembled WGS sequence"/>
</dbReference>
<feature type="transmembrane region" description="Helical" evidence="1">
    <location>
        <begin position="20"/>
        <end position="39"/>
    </location>
</feature>
<proteinExistence type="predicted"/>
<feature type="transmembrane region" description="Helical" evidence="1">
    <location>
        <begin position="51"/>
        <end position="71"/>
    </location>
</feature>
<evidence type="ECO:0008006" key="4">
    <source>
        <dbReference type="Google" id="ProtNLM"/>
    </source>
</evidence>
<reference evidence="2 3" key="1">
    <citation type="submission" date="2019-12" db="EMBL/GenBank/DDBJ databases">
        <authorList>
            <person name="Alioto T."/>
            <person name="Alioto T."/>
            <person name="Gomez Garrido J."/>
        </authorList>
    </citation>
    <scope>NUCLEOTIDE SEQUENCE [LARGE SCALE GENOMIC DNA]</scope>
</reference>
<comment type="caution">
    <text evidence="2">The sequence shown here is derived from an EMBL/GenBank/DDBJ whole genome shotgun (WGS) entry which is preliminary data.</text>
</comment>
<accession>A0A8S0RXX1</accession>
<dbReference type="EMBL" id="CACTIH010003784">
    <property type="protein sequence ID" value="CAA2984965.1"/>
    <property type="molecule type" value="Genomic_DNA"/>
</dbReference>
<evidence type="ECO:0000313" key="2">
    <source>
        <dbReference type="EMBL" id="CAA2984965.1"/>
    </source>
</evidence>
<name>A0A8S0RXX1_OLEEU</name>
<organism evidence="2 3">
    <name type="scientific">Olea europaea subsp. europaea</name>
    <dbReference type="NCBI Taxonomy" id="158383"/>
    <lineage>
        <taxon>Eukaryota</taxon>
        <taxon>Viridiplantae</taxon>
        <taxon>Streptophyta</taxon>
        <taxon>Embryophyta</taxon>
        <taxon>Tracheophyta</taxon>
        <taxon>Spermatophyta</taxon>
        <taxon>Magnoliopsida</taxon>
        <taxon>eudicotyledons</taxon>
        <taxon>Gunneridae</taxon>
        <taxon>Pentapetalae</taxon>
        <taxon>asterids</taxon>
        <taxon>lamiids</taxon>
        <taxon>Lamiales</taxon>
        <taxon>Oleaceae</taxon>
        <taxon>Oleeae</taxon>
        <taxon>Olea</taxon>
    </lineage>
</organism>
<sequence length="77" mass="8098">MALRDLDAVQGGATSGIQISVPLVVFVVWWCVIVCSGGLRCGDVIDWMQCLIAVVRASLVVMVVVMSMVVVGCGAML</sequence>
<keyword evidence="1" id="KW-0812">Transmembrane</keyword>
<keyword evidence="3" id="KW-1185">Reference proteome</keyword>
<dbReference type="Gramene" id="OE9A042131T1">
    <property type="protein sequence ID" value="OE9A042131C1"/>
    <property type="gene ID" value="OE9A042131"/>
</dbReference>
<gene>
    <name evidence="2" type="ORF">OLEA9_A042131</name>
</gene>
<evidence type="ECO:0000256" key="1">
    <source>
        <dbReference type="SAM" id="Phobius"/>
    </source>
</evidence>